<feature type="transmembrane region" description="Helical" evidence="10">
    <location>
        <begin position="249"/>
        <end position="274"/>
    </location>
</feature>
<proteinExistence type="inferred from homology"/>
<accession>A0A9J6BNW7</accession>
<feature type="transmembrane region" description="Helical" evidence="10">
    <location>
        <begin position="135"/>
        <end position="156"/>
    </location>
</feature>
<gene>
    <name evidence="12" type="ORF">PVAND_001321</name>
</gene>
<evidence type="ECO:0000256" key="8">
    <source>
        <dbReference type="ARBA" id="ARBA00023170"/>
    </source>
</evidence>
<keyword evidence="5 10" id="KW-0552">Olfaction</keyword>
<feature type="transmembrane region" description="Helical" evidence="10">
    <location>
        <begin position="286"/>
        <end position="305"/>
    </location>
</feature>
<evidence type="ECO:0000256" key="5">
    <source>
        <dbReference type="ARBA" id="ARBA00022725"/>
    </source>
</evidence>
<evidence type="ECO:0000256" key="4">
    <source>
        <dbReference type="ARBA" id="ARBA00022692"/>
    </source>
</evidence>
<dbReference type="OrthoDB" id="6604226at2759"/>
<keyword evidence="6 10" id="KW-1133">Transmembrane helix</keyword>
<feature type="coiled-coil region" evidence="11">
    <location>
        <begin position="205"/>
        <end position="232"/>
    </location>
</feature>
<feature type="transmembrane region" description="Helical" evidence="10">
    <location>
        <begin position="78"/>
        <end position="96"/>
    </location>
</feature>
<keyword evidence="11" id="KW-0175">Coiled coil</keyword>
<evidence type="ECO:0000256" key="9">
    <source>
        <dbReference type="ARBA" id="ARBA00023224"/>
    </source>
</evidence>
<dbReference type="Pfam" id="PF02949">
    <property type="entry name" value="7tm_6"/>
    <property type="match status" value="1"/>
</dbReference>
<comment type="similarity">
    <text evidence="10">Belongs to the insect chemoreceptor superfamily. Heteromeric odorant receptor channel (TC 1.A.69) family.</text>
</comment>
<keyword evidence="7 10" id="KW-0472">Membrane</keyword>
<dbReference type="Proteomes" id="UP001107558">
    <property type="component" value="Chromosome 3"/>
</dbReference>
<dbReference type="PANTHER" id="PTHR21137">
    <property type="entry name" value="ODORANT RECEPTOR"/>
    <property type="match status" value="1"/>
</dbReference>
<reference evidence="12" key="1">
    <citation type="submission" date="2021-03" db="EMBL/GenBank/DDBJ databases">
        <title>Chromosome level genome of the anhydrobiotic midge Polypedilum vanderplanki.</title>
        <authorList>
            <person name="Yoshida Y."/>
            <person name="Kikawada T."/>
            <person name="Gusev O."/>
        </authorList>
    </citation>
    <scope>NUCLEOTIDE SEQUENCE</scope>
    <source>
        <strain evidence="12">NIAS01</strain>
        <tissue evidence="12">Whole body or cell culture</tissue>
    </source>
</reference>
<dbReference type="AlphaFoldDB" id="A0A9J6BNW7"/>
<comment type="subcellular location">
    <subcellularLocation>
        <location evidence="1 10">Cell membrane</location>
        <topology evidence="1 10">Multi-pass membrane protein</topology>
    </subcellularLocation>
</comment>
<sequence>MKRLNQNLWSKLKERKLLDLNGSVFAISLKILGVYGIYQPKITQFSILRGIFFFSFIILQFLTASIYRTFLVKNFREFIVAIVYVIFSVNLTVKLVSFMRNQKEIMDLVDEVESLDEMVDTKILKKKKSNILKGLALLLGSDFSTGLLLSLSILFLSNKKSFTIPLFYYPESSVGYYSMFAIHYLQIYGLGSIAHGVEMVPIIFLLKMKYQIAQLRKNINKIKNRNIEAIKNCVDFQIKIERIMKKLEFYYGPTFLIQSSMISIFLCILTFQMISATTHQNYNDFIYSFGFFIVMLMKIALPCFFSQQVIDESRKILYAVYALPWYDNVDMKFRRTVLIMMEKCQHDITMRIQGFFDFNLVHLGGIIQLAYSYYSVLQSVAGKEI</sequence>
<dbReference type="GO" id="GO:0007165">
    <property type="term" value="P:signal transduction"/>
    <property type="evidence" value="ECO:0007669"/>
    <property type="project" value="UniProtKB-KW"/>
</dbReference>
<keyword evidence="13" id="KW-1185">Reference proteome</keyword>
<keyword evidence="2" id="KW-1003">Cell membrane</keyword>
<keyword evidence="8 10" id="KW-0675">Receptor</keyword>
<feature type="transmembrane region" description="Helical" evidence="10">
    <location>
        <begin position="20"/>
        <end position="38"/>
    </location>
</feature>
<name>A0A9J6BNW7_POLVA</name>
<dbReference type="GO" id="GO:0005549">
    <property type="term" value="F:odorant binding"/>
    <property type="evidence" value="ECO:0007669"/>
    <property type="project" value="InterPro"/>
</dbReference>
<keyword evidence="9 10" id="KW-0807">Transducer</keyword>
<evidence type="ECO:0000256" key="6">
    <source>
        <dbReference type="ARBA" id="ARBA00022989"/>
    </source>
</evidence>
<dbReference type="EMBL" id="JADBJN010000003">
    <property type="protein sequence ID" value="KAG5671107.1"/>
    <property type="molecule type" value="Genomic_DNA"/>
</dbReference>
<dbReference type="GO" id="GO:0005886">
    <property type="term" value="C:plasma membrane"/>
    <property type="evidence" value="ECO:0007669"/>
    <property type="project" value="UniProtKB-SubCell"/>
</dbReference>
<dbReference type="GO" id="GO:0004984">
    <property type="term" value="F:olfactory receptor activity"/>
    <property type="evidence" value="ECO:0007669"/>
    <property type="project" value="InterPro"/>
</dbReference>
<evidence type="ECO:0000256" key="1">
    <source>
        <dbReference type="ARBA" id="ARBA00004651"/>
    </source>
</evidence>
<evidence type="ECO:0000256" key="3">
    <source>
        <dbReference type="ARBA" id="ARBA00022606"/>
    </source>
</evidence>
<dbReference type="InterPro" id="IPR004117">
    <property type="entry name" value="7tm6_olfct_rcpt"/>
</dbReference>
<evidence type="ECO:0000256" key="10">
    <source>
        <dbReference type="RuleBase" id="RU351113"/>
    </source>
</evidence>
<keyword evidence="3 10" id="KW-0716">Sensory transduction</keyword>
<evidence type="ECO:0000256" key="2">
    <source>
        <dbReference type="ARBA" id="ARBA00022475"/>
    </source>
</evidence>
<protein>
    <recommendedName>
        <fullName evidence="10">Odorant receptor</fullName>
    </recommendedName>
</protein>
<dbReference type="PANTHER" id="PTHR21137:SF35">
    <property type="entry name" value="ODORANT RECEPTOR 19A-RELATED"/>
    <property type="match status" value="1"/>
</dbReference>
<evidence type="ECO:0000313" key="12">
    <source>
        <dbReference type="EMBL" id="KAG5671107.1"/>
    </source>
</evidence>
<feature type="transmembrane region" description="Helical" evidence="10">
    <location>
        <begin position="50"/>
        <end position="72"/>
    </location>
</feature>
<evidence type="ECO:0000256" key="11">
    <source>
        <dbReference type="SAM" id="Coils"/>
    </source>
</evidence>
<keyword evidence="4 10" id="KW-0812">Transmembrane</keyword>
<feature type="transmembrane region" description="Helical" evidence="10">
    <location>
        <begin position="176"/>
        <end position="206"/>
    </location>
</feature>
<organism evidence="12 13">
    <name type="scientific">Polypedilum vanderplanki</name>
    <name type="common">Sleeping chironomid midge</name>
    <dbReference type="NCBI Taxonomy" id="319348"/>
    <lineage>
        <taxon>Eukaryota</taxon>
        <taxon>Metazoa</taxon>
        <taxon>Ecdysozoa</taxon>
        <taxon>Arthropoda</taxon>
        <taxon>Hexapoda</taxon>
        <taxon>Insecta</taxon>
        <taxon>Pterygota</taxon>
        <taxon>Neoptera</taxon>
        <taxon>Endopterygota</taxon>
        <taxon>Diptera</taxon>
        <taxon>Nematocera</taxon>
        <taxon>Chironomoidea</taxon>
        <taxon>Chironomidae</taxon>
        <taxon>Chironominae</taxon>
        <taxon>Polypedilum</taxon>
        <taxon>Polypedilum</taxon>
    </lineage>
</organism>
<comment type="caution">
    <text evidence="12">The sequence shown here is derived from an EMBL/GenBank/DDBJ whole genome shotgun (WGS) entry which is preliminary data.</text>
</comment>
<evidence type="ECO:0000256" key="7">
    <source>
        <dbReference type="ARBA" id="ARBA00023136"/>
    </source>
</evidence>
<evidence type="ECO:0000313" key="13">
    <source>
        <dbReference type="Proteomes" id="UP001107558"/>
    </source>
</evidence>